<protein>
    <submittedName>
        <fullName evidence="1">Uncharacterized protein</fullName>
    </submittedName>
</protein>
<organism evidence="1">
    <name type="scientific">Chromera velia CCMP2878</name>
    <dbReference type="NCBI Taxonomy" id="1169474"/>
    <lineage>
        <taxon>Eukaryota</taxon>
        <taxon>Sar</taxon>
        <taxon>Alveolata</taxon>
        <taxon>Colpodellida</taxon>
        <taxon>Chromeraceae</taxon>
        <taxon>Chromera</taxon>
    </lineage>
</organism>
<dbReference type="VEuPathDB" id="CryptoDB:Cvel_31676"/>
<dbReference type="EMBL" id="CDMZ01003879">
    <property type="protein sequence ID" value="CEM47910.1"/>
    <property type="molecule type" value="Genomic_DNA"/>
</dbReference>
<evidence type="ECO:0000313" key="1">
    <source>
        <dbReference type="EMBL" id="CEM47910.1"/>
    </source>
</evidence>
<accession>A0A0G4HU17</accession>
<name>A0A0G4HU17_9ALVE</name>
<reference evidence="1" key="1">
    <citation type="submission" date="2014-11" db="EMBL/GenBank/DDBJ databases">
        <authorList>
            <person name="Otto D Thomas"/>
            <person name="Naeem Raeece"/>
        </authorList>
    </citation>
    <scope>NUCLEOTIDE SEQUENCE</scope>
</reference>
<dbReference type="AlphaFoldDB" id="A0A0G4HU17"/>
<gene>
    <name evidence="1" type="ORF">Cvel_31676</name>
</gene>
<proteinExistence type="predicted"/>
<sequence length="230" mass="25951">MASPLLDSISTREHGETVNLYDNGLSRGTATDKATAARIGGTKYNILVNSVKEHYFPNLRRGDEGTQWKKPFWQSRRKTGNGAESSRMAGSLRLNVQQFPTATMKKRNEGQMALPLYTATPVTLHGNAYRPGDVSNTQHVSRKDYLEMRRQVVSRWGDRSSLSPWTATADQIVSSQANRKLDNADFSVTRGNNHYSQQCKLTRTDPYYGPPNYTHVSAPSRQYDMFSNLR</sequence>